<evidence type="ECO:0000313" key="7">
    <source>
        <dbReference type="Proteomes" id="UP000179807"/>
    </source>
</evidence>
<feature type="compositionally biased region" description="Basic and acidic residues" evidence="4">
    <location>
        <begin position="1"/>
        <end position="11"/>
    </location>
</feature>
<evidence type="ECO:0000256" key="3">
    <source>
        <dbReference type="ARBA" id="ARBA00022840"/>
    </source>
</evidence>
<feature type="domain" description="Protein kinase" evidence="5">
    <location>
        <begin position="70"/>
        <end position="320"/>
    </location>
</feature>
<organism evidence="6 7">
    <name type="scientific">Tritrichomonas foetus</name>
    <dbReference type="NCBI Taxonomy" id="1144522"/>
    <lineage>
        <taxon>Eukaryota</taxon>
        <taxon>Metamonada</taxon>
        <taxon>Parabasalia</taxon>
        <taxon>Tritrichomonadida</taxon>
        <taxon>Tritrichomonadidae</taxon>
        <taxon>Tritrichomonas</taxon>
    </lineage>
</organism>
<comment type="similarity">
    <text evidence="1">Belongs to the protein kinase superfamily. STE Ser/Thr protein kinase family. STE20 subfamily.</text>
</comment>
<proteinExistence type="inferred from homology"/>
<evidence type="ECO:0000256" key="4">
    <source>
        <dbReference type="SAM" id="MobiDB-lite"/>
    </source>
</evidence>
<name>A0A1J4KAG9_9EUKA</name>
<dbReference type="GO" id="GO:0004672">
    <property type="term" value="F:protein kinase activity"/>
    <property type="evidence" value="ECO:0007669"/>
    <property type="project" value="InterPro"/>
</dbReference>
<keyword evidence="3" id="KW-0067">ATP-binding</keyword>
<dbReference type="InterPro" id="IPR011009">
    <property type="entry name" value="Kinase-like_dom_sf"/>
</dbReference>
<dbReference type="Proteomes" id="UP000179807">
    <property type="component" value="Unassembled WGS sequence"/>
</dbReference>
<evidence type="ECO:0000256" key="1">
    <source>
        <dbReference type="ARBA" id="ARBA00008874"/>
    </source>
</evidence>
<keyword evidence="7" id="KW-1185">Reference proteome</keyword>
<protein>
    <submittedName>
        <fullName evidence="6">STE family protein kinase</fullName>
    </submittedName>
</protein>
<dbReference type="PANTHER" id="PTHR45832">
    <property type="entry name" value="SERINE/THREONINE-PROTEIN KINASE SAMKA-RELATED-RELATED"/>
    <property type="match status" value="1"/>
</dbReference>
<keyword evidence="6" id="KW-0808">Transferase</keyword>
<dbReference type="SUPFAM" id="SSF56112">
    <property type="entry name" value="Protein kinase-like (PK-like)"/>
    <property type="match status" value="1"/>
</dbReference>
<dbReference type="EMBL" id="MLAK01000718">
    <property type="protein sequence ID" value="OHT06662.1"/>
    <property type="molecule type" value="Genomic_DNA"/>
</dbReference>
<evidence type="ECO:0000313" key="6">
    <source>
        <dbReference type="EMBL" id="OHT06662.1"/>
    </source>
</evidence>
<dbReference type="PANTHER" id="PTHR45832:SF22">
    <property type="entry name" value="SERINE_THREONINE-PROTEIN KINASE SAMKA-RELATED"/>
    <property type="match status" value="1"/>
</dbReference>
<dbReference type="OrthoDB" id="2914378at2759"/>
<dbReference type="InterPro" id="IPR051931">
    <property type="entry name" value="PAK3-like"/>
</dbReference>
<dbReference type="GeneID" id="94838904"/>
<feature type="region of interest" description="Disordered" evidence="4">
    <location>
        <begin position="1"/>
        <end position="27"/>
    </location>
</feature>
<accession>A0A1J4KAG9</accession>
<keyword evidence="2" id="KW-0547">Nucleotide-binding</keyword>
<sequence length="343" mass="38954">MTDDSAPKEENIPLSLEAHARASKKTGSKVRFVIDNKDRTTLEKKVKDKTPFDLPELDTFLRYDDPHEFLTNLNQIDSGSTSNIYTAKYNDDYICVKEMPLTPENRATLINETRIMSSTKSDNVVKFISAHLVNDSILYILMELMNAGSLYTIASNCQEIINEGHIAYFAREILKGLNDIHSKNRIHRDIKTDNVLLNMDGEVKIADFGFSAQLDKKKKRESIVGTPHWMAPELIQGFPYSFPVDIWGVGVLCRELVECNPPYHYLPPMKAVYEIVTHGLPELKNKEKFSNDFLSFLDSCLQQDPAKRGTIPDLLKHPFLEKACGKEEIHQLIEAGYADNGDE</sequence>
<dbReference type="AlphaFoldDB" id="A0A1J4KAG9"/>
<dbReference type="VEuPathDB" id="TrichDB:TRFO_25190"/>
<dbReference type="Pfam" id="PF00069">
    <property type="entry name" value="Pkinase"/>
    <property type="match status" value="1"/>
</dbReference>
<evidence type="ECO:0000259" key="5">
    <source>
        <dbReference type="PROSITE" id="PS50011"/>
    </source>
</evidence>
<reference evidence="6" key="1">
    <citation type="submission" date="2016-10" db="EMBL/GenBank/DDBJ databases">
        <authorList>
            <person name="Benchimol M."/>
            <person name="Almeida L.G."/>
            <person name="Vasconcelos A.T."/>
            <person name="Perreira-Neves A."/>
            <person name="Rosa I.A."/>
            <person name="Tasca T."/>
            <person name="Bogo M.R."/>
            <person name="de Souza W."/>
        </authorList>
    </citation>
    <scope>NUCLEOTIDE SEQUENCE [LARGE SCALE GENOMIC DNA]</scope>
    <source>
        <strain evidence="6">K</strain>
    </source>
</reference>
<evidence type="ECO:0000256" key="2">
    <source>
        <dbReference type="ARBA" id="ARBA00022741"/>
    </source>
</evidence>
<dbReference type="SMART" id="SM00220">
    <property type="entry name" value="S_TKc"/>
    <property type="match status" value="1"/>
</dbReference>
<keyword evidence="6" id="KW-0418">Kinase</keyword>
<dbReference type="Gene3D" id="1.10.510.10">
    <property type="entry name" value="Transferase(Phosphotransferase) domain 1"/>
    <property type="match status" value="1"/>
</dbReference>
<dbReference type="PROSITE" id="PS50011">
    <property type="entry name" value="PROTEIN_KINASE_DOM"/>
    <property type="match status" value="1"/>
</dbReference>
<dbReference type="RefSeq" id="XP_068359798.1">
    <property type="nucleotide sequence ID" value="XM_068504200.1"/>
</dbReference>
<comment type="caution">
    <text evidence="6">The sequence shown here is derived from an EMBL/GenBank/DDBJ whole genome shotgun (WGS) entry which is preliminary data.</text>
</comment>
<dbReference type="InterPro" id="IPR000719">
    <property type="entry name" value="Prot_kinase_dom"/>
</dbReference>
<dbReference type="GO" id="GO:0005524">
    <property type="term" value="F:ATP binding"/>
    <property type="evidence" value="ECO:0007669"/>
    <property type="project" value="UniProtKB-KW"/>
</dbReference>
<gene>
    <name evidence="6" type="ORF">TRFO_25190</name>
</gene>